<reference evidence="1" key="1">
    <citation type="submission" date="2023-03" db="EMBL/GenBank/DDBJ databases">
        <title>Amycolatopsis taiwanensis NBRC 103393.</title>
        <authorList>
            <person name="Ichikawa N."/>
            <person name="Sato H."/>
            <person name="Tonouchi N."/>
        </authorList>
    </citation>
    <scope>NUCLEOTIDE SEQUENCE</scope>
    <source>
        <strain evidence="1">NBRC 103393</strain>
    </source>
</reference>
<dbReference type="AlphaFoldDB" id="A0A9W6QTL7"/>
<organism evidence="1 2">
    <name type="scientific">Amycolatopsis taiwanensis</name>
    <dbReference type="NCBI Taxonomy" id="342230"/>
    <lineage>
        <taxon>Bacteria</taxon>
        <taxon>Bacillati</taxon>
        <taxon>Actinomycetota</taxon>
        <taxon>Actinomycetes</taxon>
        <taxon>Pseudonocardiales</taxon>
        <taxon>Pseudonocardiaceae</taxon>
        <taxon>Amycolatopsis</taxon>
    </lineage>
</organism>
<sequence length="388" mass="41977">MNVASRARGLLTQALGAYQDSPRAANWLGRQLERFDEPLRLAVVGPPRSGKSTLVQAIGEIPGELTLIDAPPPAPDTIENICLEADAVLYLVRHPHGADLDFLYTLQDHPIARAAAVNAIVVLSRADELGGGRLEALISARRLARRYRCEPELRGLCQDVVAVAGLLARAGRNLSQPEYDALAELARIERAKLEPYLLSADRFSTISPGHATLLERFGLFGIRVAISLLRQEARSLTELSAELLPRSGLSELLESIDGNFAQRREVLKARSALLGLEVVLRMEPRPAAAAIGAELERTLASAHDFTELRLLAAIRTGRVSLPRDFQQEAVQLVGGHGVGPAERLAEVDLSESIARWREFAESPGLGSDQRRAAAVVLRSCEAMASGAL</sequence>
<dbReference type="InterPro" id="IPR027417">
    <property type="entry name" value="P-loop_NTPase"/>
</dbReference>
<dbReference type="SUPFAM" id="SSF52540">
    <property type="entry name" value="P-loop containing nucleoside triphosphate hydrolases"/>
    <property type="match status" value="1"/>
</dbReference>
<dbReference type="RefSeq" id="WP_027942497.1">
    <property type="nucleotide sequence ID" value="NZ_BSTI01000001.1"/>
</dbReference>
<name>A0A9W6QTL7_9PSEU</name>
<accession>A0A9W6QTL7</accession>
<proteinExistence type="predicted"/>
<protein>
    <submittedName>
        <fullName evidence="1">GTPase</fullName>
    </submittedName>
</protein>
<dbReference type="EMBL" id="BSTI01000001">
    <property type="protein sequence ID" value="GLY63979.1"/>
    <property type="molecule type" value="Genomic_DNA"/>
</dbReference>
<evidence type="ECO:0000313" key="1">
    <source>
        <dbReference type="EMBL" id="GLY63979.1"/>
    </source>
</evidence>
<gene>
    <name evidence="1" type="ORF">Atai01_05980</name>
</gene>
<dbReference type="Proteomes" id="UP001165136">
    <property type="component" value="Unassembled WGS sequence"/>
</dbReference>
<keyword evidence="2" id="KW-1185">Reference proteome</keyword>
<evidence type="ECO:0000313" key="2">
    <source>
        <dbReference type="Proteomes" id="UP001165136"/>
    </source>
</evidence>
<comment type="caution">
    <text evidence="1">The sequence shown here is derived from an EMBL/GenBank/DDBJ whole genome shotgun (WGS) entry which is preliminary data.</text>
</comment>